<gene>
    <name evidence="4" type="ORF">C0J50_11211</name>
</gene>
<evidence type="ECO:0000313" key="4">
    <source>
        <dbReference type="EMBL" id="KAI5613939.1"/>
    </source>
</evidence>
<protein>
    <recommendedName>
        <fullName evidence="3">CCHC-type domain-containing protein</fullName>
    </recommendedName>
</protein>
<name>A0AAD5AC10_SILAS</name>
<dbReference type="InterPro" id="IPR001878">
    <property type="entry name" value="Znf_CCHC"/>
</dbReference>
<dbReference type="GO" id="GO:0008270">
    <property type="term" value="F:zinc ion binding"/>
    <property type="evidence" value="ECO:0007669"/>
    <property type="project" value="UniProtKB-KW"/>
</dbReference>
<proteinExistence type="predicted"/>
<dbReference type="GO" id="GO:0003676">
    <property type="term" value="F:nucleic acid binding"/>
    <property type="evidence" value="ECO:0007669"/>
    <property type="project" value="InterPro"/>
</dbReference>
<dbReference type="Pfam" id="PF00098">
    <property type="entry name" value="zf-CCHC"/>
    <property type="match status" value="1"/>
</dbReference>
<comment type="caution">
    <text evidence="4">The sequence shown here is derived from an EMBL/GenBank/DDBJ whole genome shotgun (WGS) entry which is preliminary data.</text>
</comment>
<evidence type="ECO:0000259" key="3">
    <source>
        <dbReference type="PROSITE" id="PS50158"/>
    </source>
</evidence>
<keyword evidence="1" id="KW-0479">Metal-binding</keyword>
<keyword evidence="5" id="KW-1185">Reference proteome</keyword>
<dbReference type="Proteomes" id="UP001205998">
    <property type="component" value="Unassembled WGS sequence"/>
</dbReference>
<sequence length="224" mass="25171">MDYWIRLNKAIDVANECLRRRNKRDEDPVAEAVMMFVSHCPDLSLALSLQFKPAEQWSATEIQERLDCHRRNMKRDSARSPRYTPGSACHQNTVTVCDDPVTSFTKQPKLSSGQSQYSDAQLNPNAAPFSPNTNVQHLVAMMDKVLSLCTASLSLSNTACPKRSSDFKSNVSQACRVCQSKEHTTYTHCMRQRLCRNCLKPGHFKSSCPMAANLEQPSPSTQLN</sequence>
<feature type="region of interest" description="Disordered" evidence="2">
    <location>
        <begin position="105"/>
        <end position="129"/>
    </location>
</feature>
<evidence type="ECO:0000256" key="1">
    <source>
        <dbReference type="PROSITE-ProRule" id="PRU00047"/>
    </source>
</evidence>
<keyword evidence="1" id="KW-0863">Zinc-finger</keyword>
<organism evidence="4 5">
    <name type="scientific">Silurus asotus</name>
    <name type="common">Amur catfish</name>
    <name type="synonym">Parasilurus asotus</name>
    <dbReference type="NCBI Taxonomy" id="30991"/>
    <lineage>
        <taxon>Eukaryota</taxon>
        <taxon>Metazoa</taxon>
        <taxon>Chordata</taxon>
        <taxon>Craniata</taxon>
        <taxon>Vertebrata</taxon>
        <taxon>Euteleostomi</taxon>
        <taxon>Actinopterygii</taxon>
        <taxon>Neopterygii</taxon>
        <taxon>Teleostei</taxon>
        <taxon>Ostariophysi</taxon>
        <taxon>Siluriformes</taxon>
        <taxon>Siluridae</taxon>
        <taxon>Silurus</taxon>
    </lineage>
</organism>
<evidence type="ECO:0000313" key="5">
    <source>
        <dbReference type="Proteomes" id="UP001205998"/>
    </source>
</evidence>
<feature type="domain" description="CCHC-type" evidence="3">
    <location>
        <begin position="195"/>
        <end position="209"/>
    </location>
</feature>
<dbReference type="PROSITE" id="PS50158">
    <property type="entry name" value="ZF_CCHC"/>
    <property type="match status" value="1"/>
</dbReference>
<keyword evidence="1" id="KW-0862">Zinc</keyword>
<reference evidence="4" key="1">
    <citation type="submission" date="2018-07" db="EMBL/GenBank/DDBJ databases">
        <title>Comparative genomics of catfishes provides insights into carnivory and benthic adaptation.</title>
        <authorList>
            <person name="Zhang Y."/>
            <person name="Wang D."/>
            <person name="Peng Z."/>
            <person name="Zheng S."/>
            <person name="Shao F."/>
            <person name="Tao W."/>
        </authorList>
    </citation>
    <scope>NUCLEOTIDE SEQUENCE</scope>
    <source>
        <strain evidence="4">Chongqing</strain>
    </source>
</reference>
<accession>A0AAD5AC10</accession>
<dbReference type="AlphaFoldDB" id="A0AAD5AC10"/>
<dbReference type="EMBL" id="MU560224">
    <property type="protein sequence ID" value="KAI5613939.1"/>
    <property type="molecule type" value="Genomic_DNA"/>
</dbReference>
<evidence type="ECO:0000256" key="2">
    <source>
        <dbReference type="SAM" id="MobiDB-lite"/>
    </source>
</evidence>
<dbReference type="SMART" id="SM00343">
    <property type="entry name" value="ZnF_C2HC"/>
    <property type="match status" value="1"/>
</dbReference>